<dbReference type="Pfam" id="PF00528">
    <property type="entry name" value="BPD_transp_1"/>
    <property type="match status" value="1"/>
</dbReference>
<dbReference type="Proteomes" id="UP000291562">
    <property type="component" value="Chromosome"/>
</dbReference>
<evidence type="ECO:0000259" key="8">
    <source>
        <dbReference type="PROSITE" id="PS50928"/>
    </source>
</evidence>
<name>A0A411HNU9_9GAMM</name>
<dbReference type="RefSeq" id="WP_129835878.1">
    <property type="nucleotide sequence ID" value="NZ_CP035704.1"/>
</dbReference>
<dbReference type="GO" id="GO:0005886">
    <property type="term" value="C:plasma membrane"/>
    <property type="evidence" value="ECO:0007669"/>
    <property type="project" value="UniProtKB-SubCell"/>
</dbReference>
<accession>A0A411HNU9</accession>
<keyword evidence="4 7" id="KW-0812">Transmembrane</keyword>
<proteinExistence type="inferred from homology"/>
<dbReference type="SUPFAM" id="SSF161098">
    <property type="entry name" value="MetI-like"/>
    <property type="match status" value="1"/>
</dbReference>
<evidence type="ECO:0000256" key="7">
    <source>
        <dbReference type="RuleBase" id="RU363032"/>
    </source>
</evidence>
<dbReference type="InterPro" id="IPR035906">
    <property type="entry name" value="MetI-like_sf"/>
</dbReference>
<evidence type="ECO:0000256" key="2">
    <source>
        <dbReference type="ARBA" id="ARBA00022448"/>
    </source>
</evidence>
<keyword evidence="3" id="KW-1003">Cell membrane</keyword>
<dbReference type="CDD" id="cd06261">
    <property type="entry name" value="TM_PBP2"/>
    <property type="match status" value="1"/>
</dbReference>
<dbReference type="PROSITE" id="PS50928">
    <property type="entry name" value="ABC_TM1"/>
    <property type="match status" value="1"/>
</dbReference>
<dbReference type="Gene3D" id="1.10.3720.10">
    <property type="entry name" value="MetI-like"/>
    <property type="match status" value="1"/>
</dbReference>
<evidence type="ECO:0000313" key="10">
    <source>
        <dbReference type="Proteomes" id="UP000291562"/>
    </source>
</evidence>
<dbReference type="PANTHER" id="PTHR30465">
    <property type="entry name" value="INNER MEMBRANE ABC TRANSPORTER"/>
    <property type="match status" value="1"/>
</dbReference>
<gene>
    <name evidence="9" type="ORF">ELE36_18370</name>
</gene>
<feature type="transmembrane region" description="Helical" evidence="7">
    <location>
        <begin position="94"/>
        <end position="118"/>
    </location>
</feature>
<dbReference type="EMBL" id="CP035704">
    <property type="protein sequence ID" value="QBB72169.1"/>
    <property type="molecule type" value="Genomic_DNA"/>
</dbReference>
<comment type="subcellular location">
    <subcellularLocation>
        <location evidence="1 7">Cell membrane</location>
        <topology evidence="1 7">Multi-pass membrane protein</topology>
    </subcellularLocation>
</comment>
<dbReference type="InterPro" id="IPR045621">
    <property type="entry name" value="BPD_transp_1_N"/>
</dbReference>
<evidence type="ECO:0000256" key="4">
    <source>
        <dbReference type="ARBA" id="ARBA00022692"/>
    </source>
</evidence>
<evidence type="ECO:0000313" key="9">
    <source>
        <dbReference type="EMBL" id="QBB72169.1"/>
    </source>
</evidence>
<keyword evidence="2 7" id="KW-0813">Transport</keyword>
<feature type="domain" description="ABC transmembrane type-1" evidence="8">
    <location>
        <begin position="94"/>
        <end position="298"/>
    </location>
</feature>
<sequence>MMRKLLLRLCGAALTLWLLVTLCFVLLHAAPGGPFDAEKSAPPEVVAHLAALYHLDQPLWRQYLDYLAQLSHGDLGPSFQYPDFSVNELVAQGLPISCLTGGLALLLALLVGVPLGTIAALRHQHMSDRLLMAIASISQALPKFVIAPLLILLFAVKLHWLPAGGWASGDGSSGNWRYVVLPVIALALPNLAYCARLMRASLIEVLQSDYLRAARSRGFGEARLLFVHAFKPALLPLIGWLSPALIAVVTGSAVVEQIFGTPGIGRYFVQGALNRDYTLVLGVVLVAGAMVIAVNVLVDGFRLWLDPRQRE</sequence>
<feature type="transmembrane region" description="Helical" evidence="7">
    <location>
        <begin position="279"/>
        <end position="305"/>
    </location>
</feature>
<evidence type="ECO:0000256" key="5">
    <source>
        <dbReference type="ARBA" id="ARBA00022989"/>
    </source>
</evidence>
<dbReference type="InterPro" id="IPR000515">
    <property type="entry name" value="MetI-like"/>
</dbReference>
<dbReference type="OrthoDB" id="9805855at2"/>
<keyword evidence="10" id="KW-1185">Reference proteome</keyword>
<comment type="similarity">
    <text evidence="7">Belongs to the binding-protein-dependent transport system permease family.</text>
</comment>
<feature type="transmembrane region" description="Helical" evidence="7">
    <location>
        <begin position="233"/>
        <end position="259"/>
    </location>
</feature>
<reference evidence="9 10" key="1">
    <citation type="submission" date="2019-01" db="EMBL/GenBank/DDBJ databases">
        <title>Pseudolysobacter antarctica gen. nov., sp. nov., isolated from Fildes Peninsula, Antarctica.</title>
        <authorList>
            <person name="Wei Z."/>
            <person name="Peng F."/>
        </authorList>
    </citation>
    <scope>NUCLEOTIDE SEQUENCE [LARGE SCALE GENOMIC DNA]</scope>
    <source>
        <strain evidence="9 10">AQ6-296</strain>
    </source>
</reference>
<evidence type="ECO:0000256" key="3">
    <source>
        <dbReference type="ARBA" id="ARBA00022475"/>
    </source>
</evidence>
<dbReference type="KEGG" id="xbc:ELE36_18370"/>
<organism evidence="9 10">
    <name type="scientific">Pseudolysobacter antarcticus</name>
    <dbReference type="NCBI Taxonomy" id="2511995"/>
    <lineage>
        <taxon>Bacteria</taxon>
        <taxon>Pseudomonadati</taxon>
        <taxon>Pseudomonadota</taxon>
        <taxon>Gammaproteobacteria</taxon>
        <taxon>Lysobacterales</taxon>
        <taxon>Rhodanobacteraceae</taxon>
        <taxon>Pseudolysobacter</taxon>
    </lineage>
</organism>
<dbReference type="AlphaFoldDB" id="A0A411HNU9"/>
<dbReference type="PANTHER" id="PTHR30465:SF74">
    <property type="entry name" value="OLIGOPEPTIDE TRANSPORT SYSTEM PERMEASE PROTEIN OPPB"/>
    <property type="match status" value="1"/>
</dbReference>
<keyword evidence="5 7" id="KW-1133">Transmembrane helix</keyword>
<evidence type="ECO:0000256" key="1">
    <source>
        <dbReference type="ARBA" id="ARBA00004651"/>
    </source>
</evidence>
<evidence type="ECO:0000256" key="6">
    <source>
        <dbReference type="ARBA" id="ARBA00023136"/>
    </source>
</evidence>
<keyword evidence="6 7" id="KW-0472">Membrane</keyword>
<feature type="transmembrane region" description="Helical" evidence="7">
    <location>
        <begin position="130"/>
        <end position="156"/>
    </location>
</feature>
<feature type="transmembrane region" description="Helical" evidence="7">
    <location>
        <begin position="176"/>
        <end position="195"/>
    </location>
</feature>
<dbReference type="GO" id="GO:0055085">
    <property type="term" value="P:transmembrane transport"/>
    <property type="evidence" value="ECO:0007669"/>
    <property type="project" value="InterPro"/>
</dbReference>
<protein>
    <submittedName>
        <fullName evidence="9">ABC transporter permease subunit</fullName>
    </submittedName>
</protein>
<dbReference type="Pfam" id="PF19300">
    <property type="entry name" value="BPD_transp_1_N"/>
    <property type="match status" value="1"/>
</dbReference>